<dbReference type="RefSeq" id="WP_016919428.1">
    <property type="nucleotide sequence ID" value="NZ_CP044331.1"/>
</dbReference>
<gene>
    <name evidence="1" type="ORF">F7D14_11210</name>
</gene>
<dbReference type="Proteomes" id="UP000422569">
    <property type="component" value="Chromosome"/>
</dbReference>
<name>A0A6B8LZV3_9HYPH</name>
<proteinExistence type="predicted"/>
<protein>
    <submittedName>
        <fullName evidence="1">Uncharacterized protein</fullName>
    </submittedName>
</protein>
<sequence>MFHFQYFSKRNKGAGHLLRYRLINVESAPMLIKPKTMSRISSFCISHLLSVSASFMGGQGQREIVDLVPFALRSLKRL</sequence>
<reference evidence="1 2" key="1">
    <citation type="submission" date="2019-09" db="EMBL/GenBank/DDBJ databases">
        <title>Isolation and complete genome sequencing of Methylocystis species.</title>
        <authorList>
            <person name="Rumah B.L."/>
            <person name="Stead C.E."/>
            <person name="Stevens B.C."/>
            <person name="Minton N.P."/>
            <person name="Grosse-Honebrink A."/>
            <person name="Zhang Y."/>
        </authorList>
    </citation>
    <scope>NUCLEOTIDE SEQUENCE [LARGE SCALE GENOMIC DNA]</scope>
    <source>
        <strain evidence="1 2">BRCS2</strain>
    </source>
</reference>
<dbReference type="AlphaFoldDB" id="A0A6B8LZV3"/>
<dbReference type="KEGG" id="mpar:F7D14_11210"/>
<evidence type="ECO:0000313" key="2">
    <source>
        <dbReference type="Proteomes" id="UP000422569"/>
    </source>
</evidence>
<evidence type="ECO:0000313" key="1">
    <source>
        <dbReference type="EMBL" id="QGM97987.1"/>
    </source>
</evidence>
<keyword evidence="2" id="KW-1185">Reference proteome</keyword>
<organism evidence="1 2">
    <name type="scientific">Methylocystis parvus</name>
    <dbReference type="NCBI Taxonomy" id="134"/>
    <lineage>
        <taxon>Bacteria</taxon>
        <taxon>Pseudomonadati</taxon>
        <taxon>Pseudomonadota</taxon>
        <taxon>Alphaproteobacteria</taxon>
        <taxon>Hyphomicrobiales</taxon>
        <taxon>Methylocystaceae</taxon>
        <taxon>Methylocystis</taxon>
    </lineage>
</organism>
<accession>A0A6B8LZV3</accession>
<dbReference type="EMBL" id="CP044331">
    <property type="protein sequence ID" value="QGM97987.1"/>
    <property type="molecule type" value="Genomic_DNA"/>
</dbReference>